<name>A0A1Q8CX32_9PSEU</name>
<dbReference type="InterPro" id="IPR048152">
    <property type="entry name" value="AMED_5909-like"/>
</dbReference>
<sequence length="86" mass="9960">MGVGGGVTSKRSKPVLLMEAHELLTRERPSSGASSHVWLSYYRRSATVYKEVAETDRGHHHEALYWASREERKAHEIEESLRKRRK</sequence>
<gene>
    <name evidence="1" type="ORF">BU204_03430</name>
</gene>
<dbReference type="EMBL" id="MSIE01000004">
    <property type="protein sequence ID" value="OLF18924.1"/>
    <property type="molecule type" value="Genomic_DNA"/>
</dbReference>
<dbReference type="STRING" id="1912961.BU204_03430"/>
<evidence type="ECO:0000313" key="2">
    <source>
        <dbReference type="Proteomes" id="UP000185596"/>
    </source>
</evidence>
<organism evidence="1 2">
    <name type="scientific">Actinophytocola xanthii</name>
    <dbReference type="NCBI Taxonomy" id="1912961"/>
    <lineage>
        <taxon>Bacteria</taxon>
        <taxon>Bacillati</taxon>
        <taxon>Actinomycetota</taxon>
        <taxon>Actinomycetes</taxon>
        <taxon>Pseudonocardiales</taxon>
        <taxon>Pseudonocardiaceae</taxon>
    </lineage>
</organism>
<evidence type="ECO:0000313" key="1">
    <source>
        <dbReference type="EMBL" id="OLF18924.1"/>
    </source>
</evidence>
<keyword evidence="2" id="KW-1185">Reference proteome</keyword>
<comment type="caution">
    <text evidence="1">The sequence shown here is derived from an EMBL/GenBank/DDBJ whole genome shotgun (WGS) entry which is preliminary data.</text>
</comment>
<dbReference type="NCBIfam" id="NF041510">
    <property type="entry name" value="AMED_5909_fam"/>
    <property type="match status" value="1"/>
</dbReference>
<accession>A0A1Q8CX32</accession>
<dbReference type="AlphaFoldDB" id="A0A1Q8CX32"/>
<reference evidence="1 2" key="1">
    <citation type="submission" date="2016-12" db="EMBL/GenBank/DDBJ databases">
        <title>The draft genome sequence of Actinophytocola sp. 11-183.</title>
        <authorList>
            <person name="Wang W."/>
            <person name="Yuan L."/>
        </authorList>
    </citation>
    <scope>NUCLEOTIDE SEQUENCE [LARGE SCALE GENOMIC DNA]</scope>
    <source>
        <strain evidence="1 2">11-183</strain>
    </source>
</reference>
<dbReference type="OrthoDB" id="3627899at2"/>
<proteinExistence type="predicted"/>
<protein>
    <submittedName>
        <fullName evidence="1">Uncharacterized protein</fullName>
    </submittedName>
</protein>
<dbReference type="Proteomes" id="UP000185596">
    <property type="component" value="Unassembled WGS sequence"/>
</dbReference>